<dbReference type="PIRSF" id="PIRSF000709">
    <property type="entry name" value="6PFK_2-Ptase"/>
    <property type="match status" value="1"/>
</dbReference>
<dbReference type="SUPFAM" id="SSF53254">
    <property type="entry name" value="Phosphoglycerate mutase-like"/>
    <property type="match status" value="1"/>
</dbReference>
<sequence length="221" mass="25364">MSIKKVYLIRHGQTDYNVQCIVQGSGVNSQLNDEGQRQASLFFQHYKHIPFDKVYTSTLQRSIQSVQGFLDLGIPHETHAGLNEINWGTREGTRITPEEDAYYHNILQTWCDGETHVCIEGGESPDLVAERQKSVIQTILSRPEEETILICMHGRAMRILLCQLLRYPLRCMDQFEHRNLCLYQLDYTGSMFTVKSYCDTAHLHVAKLPDLAAPGTHEQIR</sequence>
<evidence type="ECO:0000313" key="4">
    <source>
        <dbReference type="Proteomes" id="UP000478546"/>
    </source>
</evidence>
<dbReference type="SMART" id="SM00855">
    <property type="entry name" value="PGAM"/>
    <property type="match status" value="1"/>
</dbReference>
<dbReference type="InterPro" id="IPR029033">
    <property type="entry name" value="His_PPase_superfam"/>
</dbReference>
<feature type="binding site" evidence="2">
    <location>
        <position position="61"/>
    </location>
    <ligand>
        <name>substrate</name>
    </ligand>
</feature>
<dbReference type="AlphaFoldDB" id="A0A6B2H2W9"/>
<dbReference type="Gene3D" id="3.40.50.1240">
    <property type="entry name" value="Phosphoglycerate mutase-like"/>
    <property type="match status" value="1"/>
</dbReference>
<evidence type="ECO:0000256" key="1">
    <source>
        <dbReference type="PIRSR" id="PIRSR613078-1"/>
    </source>
</evidence>
<dbReference type="EMBL" id="JAAEAA010000027">
    <property type="protein sequence ID" value="NDK57455.1"/>
    <property type="molecule type" value="Genomic_DNA"/>
</dbReference>
<proteinExistence type="predicted"/>
<dbReference type="InterPro" id="IPR013078">
    <property type="entry name" value="His_Pase_superF_clade-1"/>
</dbReference>
<dbReference type="RefSeq" id="WP_162347515.1">
    <property type="nucleotide sequence ID" value="NZ_JAAEAA010000027.1"/>
</dbReference>
<feature type="active site" description="Tele-phosphohistidine intermediate" evidence="1">
    <location>
        <position position="11"/>
    </location>
</feature>
<dbReference type="Pfam" id="PF00300">
    <property type="entry name" value="His_Phos_1"/>
    <property type="match status" value="1"/>
</dbReference>
<dbReference type="CDD" id="cd07067">
    <property type="entry name" value="HP_PGM_like"/>
    <property type="match status" value="1"/>
</dbReference>
<dbReference type="GO" id="GO:0016791">
    <property type="term" value="F:phosphatase activity"/>
    <property type="evidence" value="ECO:0007669"/>
    <property type="project" value="TreeGrafter"/>
</dbReference>
<name>A0A6B2H2W9_9BACT</name>
<comment type="caution">
    <text evidence="3">The sequence shown here is derived from an EMBL/GenBank/DDBJ whole genome shotgun (WGS) entry which is preliminary data.</text>
</comment>
<reference evidence="3 4" key="1">
    <citation type="submission" date="2020-01" db="EMBL/GenBank/DDBJ databases">
        <authorList>
            <person name="Kim M.K."/>
        </authorList>
    </citation>
    <scope>NUCLEOTIDE SEQUENCE [LARGE SCALE GENOMIC DNA]</scope>
    <source>
        <strain evidence="3 4">BT213</strain>
    </source>
</reference>
<protein>
    <submittedName>
        <fullName evidence="3">Histidine phosphatase family protein</fullName>
    </submittedName>
</protein>
<dbReference type="PANTHER" id="PTHR48100">
    <property type="entry name" value="BROAD-SPECIFICITY PHOSPHATASE YOR283W-RELATED"/>
    <property type="match status" value="1"/>
</dbReference>
<dbReference type="Proteomes" id="UP000478546">
    <property type="component" value="Unassembled WGS sequence"/>
</dbReference>
<dbReference type="InterPro" id="IPR050275">
    <property type="entry name" value="PGM_Phosphatase"/>
</dbReference>
<gene>
    <name evidence="3" type="ORF">GWO68_16140</name>
</gene>
<feature type="binding site" evidence="2">
    <location>
        <begin position="10"/>
        <end position="17"/>
    </location>
    <ligand>
        <name>substrate</name>
    </ligand>
</feature>
<evidence type="ECO:0000256" key="2">
    <source>
        <dbReference type="PIRSR" id="PIRSR613078-2"/>
    </source>
</evidence>
<accession>A0A6B2H2W9</accession>
<feature type="active site" description="Proton donor/acceptor" evidence="1">
    <location>
        <position position="84"/>
    </location>
</feature>
<organism evidence="3 4">
    <name type="scientific">Pontibacter fetidus</name>
    <dbReference type="NCBI Taxonomy" id="2700082"/>
    <lineage>
        <taxon>Bacteria</taxon>
        <taxon>Pseudomonadati</taxon>
        <taxon>Bacteroidota</taxon>
        <taxon>Cytophagia</taxon>
        <taxon>Cytophagales</taxon>
        <taxon>Hymenobacteraceae</taxon>
        <taxon>Pontibacter</taxon>
    </lineage>
</organism>
<evidence type="ECO:0000313" key="3">
    <source>
        <dbReference type="EMBL" id="NDK57455.1"/>
    </source>
</evidence>
<dbReference type="PANTHER" id="PTHR48100:SF15">
    <property type="entry name" value="SEDOHEPTULOSE 1,7-BISPHOSPHATASE"/>
    <property type="match status" value="1"/>
</dbReference>
<keyword evidence="4" id="KW-1185">Reference proteome</keyword>
<dbReference type="InterPro" id="IPR001345">
    <property type="entry name" value="PG/BPGM_mutase_AS"/>
</dbReference>
<dbReference type="PROSITE" id="PS00175">
    <property type="entry name" value="PG_MUTASE"/>
    <property type="match status" value="1"/>
</dbReference>